<dbReference type="Gene3D" id="3.40.50.150">
    <property type="entry name" value="Vaccinia Virus protein VP39"/>
    <property type="match status" value="1"/>
</dbReference>
<dbReference type="GO" id="GO:0032259">
    <property type="term" value="P:methylation"/>
    <property type="evidence" value="ECO:0007669"/>
    <property type="project" value="UniProtKB-KW"/>
</dbReference>
<evidence type="ECO:0000256" key="1">
    <source>
        <dbReference type="ARBA" id="ARBA00022679"/>
    </source>
</evidence>
<organism evidence="4 5">
    <name type="scientific">Umboniibacter marinipuniceus</name>
    <dbReference type="NCBI Taxonomy" id="569599"/>
    <lineage>
        <taxon>Bacteria</taxon>
        <taxon>Pseudomonadati</taxon>
        <taxon>Pseudomonadota</taxon>
        <taxon>Gammaproteobacteria</taxon>
        <taxon>Cellvibrionales</taxon>
        <taxon>Cellvibrionaceae</taxon>
        <taxon>Umboniibacter</taxon>
    </lineage>
</organism>
<keyword evidence="5" id="KW-1185">Reference proteome</keyword>
<dbReference type="SUPFAM" id="SSF53335">
    <property type="entry name" value="S-adenosyl-L-methionine-dependent methyltransferases"/>
    <property type="match status" value="1"/>
</dbReference>
<dbReference type="GO" id="GO:0008168">
    <property type="term" value="F:methyltransferase activity"/>
    <property type="evidence" value="ECO:0007669"/>
    <property type="project" value="UniProtKB-KW"/>
</dbReference>
<keyword evidence="4" id="KW-0489">Methyltransferase</keyword>
<feature type="region of interest" description="Disordered" evidence="2">
    <location>
        <begin position="1"/>
        <end position="23"/>
    </location>
</feature>
<dbReference type="InterPro" id="IPR041698">
    <property type="entry name" value="Methyltransf_25"/>
</dbReference>
<dbReference type="OrthoDB" id="9760689at2"/>
<feature type="compositionally biased region" description="Polar residues" evidence="2">
    <location>
        <begin position="1"/>
        <end position="12"/>
    </location>
</feature>
<protein>
    <submittedName>
        <fullName evidence="4">Methyltransferase family protein</fullName>
    </submittedName>
</protein>
<dbReference type="InterPro" id="IPR029063">
    <property type="entry name" value="SAM-dependent_MTases_sf"/>
</dbReference>
<accession>A0A3M0APP2</accession>
<evidence type="ECO:0000259" key="3">
    <source>
        <dbReference type="Pfam" id="PF13649"/>
    </source>
</evidence>
<dbReference type="Pfam" id="PF13649">
    <property type="entry name" value="Methyltransf_25"/>
    <property type="match status" value="1"/>
</dbReference>
<feature type="domain" description="Methyltransferase" evidence="3">
    <location>
        <begin position="50"/>
        <end position="141"/>
    </location>
</feature>
<name>A0A3M0APP2_9GAMM</name>
<reference evidence="4 5" key="1">
    <citation type="submission" date="2018-10" db="EMBL/GenBank/DDBJ databases">
        <title>Genomic Encyclopedia of Type Strains, Phase IV (KMG-IV): sequencing the most valuable type-strain genomes for metagenomic binning, comparative biology and taxonomic classification.</title>
        <authorList>
            <person name="Goeker M."/>
        </authorList>
    </citation>
    <scope>NUCLEOTIDE SEQUENCE [LARGE SCALE GENOMIC DNA]</scope>
    <source>
        <strain evidence="4 5">DSM 25080</strain>
    </source>
</reference>
<evidence type="ECO:0000313" key="4">
    <source>
        <dbReference type="EMBL" id="RMA80992.1"/>
    </source>
</evidence>
<dbReference type="EMBL" id="REFJ01000002">
    <property type="protein sequence ID" value="RMA80992.1"/>
    <property type="molecule type" value="Genomic_DNA"/>
</dbReference>
<dbReference type="PANTHER" id="PTHR43861">
    <property type="entry name" value="TRANS-ACONITATE 2-METHYLTRANSFERASE-RELATED"/>
    <property type="match status" value="1"/>
</dbReference>
<keyword evidence="1 4" id="KW-0808">Transferase</keyword>
<gene>
    <name evidence="4" type="ORF">DFR27_0782</name>
</gene>
<dbReference type="Proteomes" id="UP000267187">
    <property type="component" value="Unassembled WGS sequence"/>
</dbReference>
<dbReference type="AlphaFoldDB" id="A0A3M0APP2"/>
<dbReference type="RefSeq" id="WP_121876161.1">
    <property type="nucleotide sequence ID" value="NZ_REFJ01000002.1"/>
</dbReference>
<evidence type="ECO:0000256" key="2">
    <source>
        <dbReference type="SAM" id="MobiDB-lite"/>
    </source>
</evidence>
<sequence>MINNNRVANTSLERIYPRQMDPNKAADRDSIELHQQRYEYAVKQLSGERILDLACGCGYGTALMAAAHPDKSFTGVDIDPEAVRYAEENYQLPNLRYLSANATLFQSKQAFQTIVSLETIEHLPAVDALFQNFKRLLVPNGKLIASVPTTPTCDGNPHHLQDFSERSFKRLLRQYGFDFSTGFEQVQEWVYDDLMADDSAESTSRAKGVGRNLLKYYLKKPWTLITRVHALLVHGRCNKYLTGVFIQRD</sequence>
<comment type="caution">
    <text evidence="4">The sequence shown here is derived from an EMBL/GenBank/DDBJ whole genome shotgun (WGS) entry which is preliminary data.</text>
</comment>
<evidence type="ECO:0000313" key="5">
    <source>
        <dbReference type="Proteomes" id="UP000267187"/>
    </source>
</evidence>
<dbReference type="CDD" id="cd02440">
    <property type="entry name" value="AdoMet_MTases"/>
    <property type="match status" value="1"/>
</dbReference>
<proteinExistence type="predicted"/>